<dbReference type="Proteomes" id="UP000249464">
    <property type="component" value="Unassembled WGS sequence"/>
</dbReference>
<feature type="region of interest" description="Disordered" evidence="2">
    <location>
        <begin position="1"/>
        <end position="51"/>
    </location>
</feature>
<dbReference type="EMBL" id="FQNC01000045">
    <property type="protein sequence ID" value="SGY61617.1"/>
    <property type="molecule type" value="Genomic_DNA"/>
</dbReference>
<feature type="region of interest" description="Disordered" evidence="2">
    <location>
        <begin position="119"/>
        <end position="212"/>
    </location>
</feature>
<evidence type="ECO:0000256" key="1">
    <source>
        <dbReference type="SAM" id="Coils"/>
    </source>
</evidence>
<proteinExistence type="predicted"/>
<feature type="compositionally biased region" description="Low complexity" evidence="2">
    <location>
        <begin position="23"/>
        <end position="44"/>
    </location>
</feature>
<gene>
    <name evidence="3" type="primary">BQ5605_C007g04577</name>
    <name evidence="3" type="ORF">BQ5605_C007G04577</name>
</gene>
<sequence>MASSIASTSHSRHHHHHHHHQAQHVSRPTASNATRTASSSSSSSLGPGPAPDLTERFKLKAKYLDLQRDYFRALEVRSLIVIRKDLTIEVKEKQDKLQSLQDEVDLLIDQIFDSDYARLEPSDDDLFSTPEDEDEDPDRTAKDNHPRTAPSLEPSTSSAPPTGSHHGVIRKDPPRTDSGDVDEAGPSAKRARVEEPGPHEEAAFPNGRRLEE</sequence>
<evidence type="ECO:0000256" key="2">
    <source>
        <dbReference type="SAM" id="MobiDB-lite"/>
    </source>
</evidence>
<reference evidence="3 4" key="1">
    <citation type="submission" date="2016-11" db="EMBL/GenBank/DDBJ databases">
        <authorList>
            <person name="Jaros S."/>
            <person name="Januszkiewicz K."/>
            <person name="Wedrychowicz H."/>
        </authorList>
    </citation>
    <scope>NUCLEOTIDE SEQUENCE [LARGE SCALE GENOMIC DNA]</scope>
</reference>
<evidence type="ECO:0000313" key="4">
    <source>
        <dbReference type="Proteomes" id="UP000249464"/>
    </source>
</evidence>
<dbReference type="AlphaFoldDB" id="A0A2X0M7B4"/>
<keyword evidence="4" id="KW-1185">Reference proteome</keyword>
<feature type="compositionally biased region" description="Basic residues" evidence="2">
    <location>
        <begin position="10"/>
        <end position="22"/>
    </location>
</feature>
<feature type="compositionally biased region" description="Acidic residues" evidence="2">
    <location>
        <begin position="122"/>
        <end position="137"/>
    </location>
</feature>
<organism evidence="3 4">
    <name type="scientific">Microbotryum silenes-dioicae</name>
    <dbReference type="NCBI Taxonomy" id="796604"/>
    <lineage>
        <taxon>Eukaryota</taxon>
        <taxon>Fungi</taxon>
        <taxon>Dikarya</taxon>
        <taxon>Basidiomycota</taxon>
        <taxon>Pucciniomycotina</taxon>
        <taxon>Microbotryomycetes</taxon>
        <taxon>Microbotryales</taxon>
        <taxon>Microbotryaceae</taxon>
        <taxon>Microbotryum</taxon>
    </lineage>
</organism>
<protein>
    <submittedName>
        <fullName evidence="3">BQ5605_C007g04577 protein</fullName>
    </submittedName>
</protein>
<accession>A0A2X0M7B4</accession>
<feature type="compositionally biased region" description="Basic and acidic residues" evidence="2">
    <location>
        <begin position="191"/>
        <end position="212"/>
    </location>
</feature>
<feature type="coiled-coil region" evidence="1">
    <location>
        <begin position="83"/>
        <end position="110"/>
    </location>
</feature>
<evidence type="ECO:0000313" key="3">
    <source>
        <dbReference type="EMBL" id="SGY61617.1"/>
    </source>
</evidence>
<keyword evidence="1" id="KW-0175">Coiled coil</keyword>
<feature type="compositionally biased region" description="Basic and acidic residues" evidence="2">
    <location>
        <begin position="169"/>
        <end position="178"/>
    </location>
</feature>
<name>A0A2X0M7B4_9BASI</name>